<keyword evidence="2" id="KW-0808">Transferase</keyword>
<dbReference type="SUPFAM" id="SSF55729">
    <property type="entry name" value="Acyl-CoA N-acyltransferases (Nat)"/>
    <property type="match status" value="1"/>
</dbReference>
<dbReference type="InterPro" id="IPR016181">
    <property type="entry name" value="Acyl_CoA_acyltransferase"/>
</dbReference>
<organism evidence="2 3">
    <name type="scientific">Streptomyces huasconensis</name>
    <dbReference type="NCBI Taxonomy" id="1854574"/>
    <lineage>
        <taxon>Bacteria</taxon>
        <taxon>Bacillati</taxon>
        <taxon>Actinomycetota</taxon>
        <taxon>Actinomycetes</taxon>
        <taxon>Kitasatosporales</taxon>
        <taxon>Streptomycetaceae</taxon>
        <taxon>Streptomyces</taxon>
    </lineage>
</organism>
<proteinExistence type="predicted"/>
<evidence type="ECO:0000259" key="1">
    <source>
        <dbReference type="PROSITE" id="PS51186"/>
    </source>
</evidence>
<dbReference type="EMBL" id="JBEYRS010000010">
    <property type="protein sequence ID" value="MEW2364969.1"/>
    <property type="molecule type" value="Genomic_DNA"/>
</dbReference>
<evidence type="ECO:0000313" key="2">
    <source>
        <dbReference type="EMBL" id="MEW2364969.1"/>
    </source>
</evidence>
<protein>
    <submittedName>
        <fullName evidence="2">GNAT family N-acetyltransferase</fullName>
        <ecNumber evidence="2">2.3.1.-</ecNumber>
    </submittedName>
</protein>
<keyword evidence="2" id="KW-0012">Acyltransferase</keyword>
<dbReference type="EC" id="2.3.1.-" evidence="2"/>
<accession>A0ABV3M195</accession>
<dbReference type="GO" id="GO:0016746">
    <property type="term" value="F:acyltransferase activity"/>
    <property type="evidence" value="ECO:0007669"/>
    <property type="project" value="UniProtKB-KW"/>
</dbReference>
<keyword evidence="3" id="KW-1185">Reference proteome</keyword>
<gene>
    <name evidence="2" type="ORF">AB0887_23860</name>
</gene>
<comment type="caution">
    <text evidence="2">The sequence shown here is derived from an EMBL/GenBank/DDBJ whole genome shotgun (WGS) entry which is preliminary data.</text>
</comment>
<sequence>MIELPLHHLATEPRWFAAGAPGPASLHEHVTATGVGAWWGDDPLRPRAVAVSCAGHVLLSGDPGSVAPDFLAPFAHSHVEAPARFLPVLGAAFDRVIPVERMVYVHREPVAPPCPPEGVTVRRLAADDAAALAALTPDAAWIHASWGGPRGLAASGHAWGAVERDGRIAAVACGYFVGAAYEDVAVLTVPERRRERLALACVTSLCRDIAARGRTASWSCGSDNRPSRLLAWNSGFRLHREYVRYATGNPAARPQHASRVTV</sequence>
<name>A0ABV3M195_9ACTN</name>
<dbReference type="Gene3D" id="3.40.630.30">
    <property type="match status" value="1"/>
</dbReference>
<dbReference type="Proteomes" id="UP001553843">
    <property type="component" value="Unassembled WGS sequence"/>
</dbReference>
<reference evidence="2 3" key="1">
    <citation type="submission" date="2024-06" db="EMBL/GenBank/DDBJ databases">
        <title>The Natural Products Discovery Center: Release of the First 8490 Sequenced Strains for Exploring Actinobacteria Biosynthetic Diversity.</title>
        <authorList>
            <person name="Kalkreuter E."/>
            <person name="Kautsar S.A."/>
            <person name="Yang D."/>
            <person name="Bader C.D."/>
            <person name="Teijaro C.N."/>
            <person name="Fluegel L."/>
            <person name="Davis C.M."/>
            <person name="Simpson J.R."/>
            <person name="Lauterbach L."/>
            <person name="Steele A.D."/>
            <person name="Gui C."/>
            <person name="Meng S."/>
            <person name="Li G."/>
            <person name="Viehrig K."/>
            <person name="Ye F."/>
            <person name="Su P."/>
            <person name="Kiefer A.F."/>
            <person name="Nichols A."/>
            <person name="Cepeda A.J."/>
            <person name="Yan W."/>
            <person name="Fan B."/>
            <person name="Jiang Y."/>
            <person name="Adhikari A."/>
            <person name="Zheng C.-J."/>
            <person name="Schuster L."/>
            <person name="Cowan T.M."/>
            <person name="Smanski M.J."/>
            <person name="Chevrette M.G."/>
            <person name="De Carvalho L.P.S."/>
            <person name="Shen B."/>
        </authorList>
    </citation>
    <scope>NUCLEOTIDE SEQUENCE [LARGE SCALE GENOMIC DNA]</scope>
    <source>
        <strain evidence="2 3">NPDC047833</strain>
    </source>
</reference>
<dbReference type="RefSeq" id="WP_359781796.1">
    <property type="nucleotide sequence ID" value="NZ_JBEYRR010000010.1"/>
</dbReference>
<dbReference type="PROSITE" id="PS51186">
    <property type="entry name" value="GNAT"/>
    <property type="match status" value="1"/>
</dbReference>
<dbReference type="InterPro" id="IPR027365">
    <property type="entry name" value="GNAT_acetyltra_YdfB-like"/>
</dbReference>
<dbReference type="InterPro" id="IPR000182">
    <property type="entry name" value="GNAT_dom"/>
</dbReference>
<evidence type="ECO:0000313" key="3">
    <source>
        <dbReference type="Proteomes" id="UP001553843"/>
    </source>
</evidence>
<feature type="domain" description="N-acetyltransferase" evidence="1">
    <location>
        <begin position="119"/>
        <end position="256"/>
    </location>
</feature>
<dbReference type="Pfam" id="PF12746">
    <property type="entry name" value="GNAT_acetyltran"/>
    <property type="match status" value="1"/>
</dbReference>